<protein>
    <recommendedName>
        <fullName evidence="3">DUF523 domain-containing protein</fullName>
    </recommendedName>
</protein>
<evidence type="ECO:0000313" key="1">
    <source>
        <dbReference type="EMBL" id="HJC43670.1"/>
    </source>
</evidence>
<evidence type="ECO:0008006" key="3">
    <source>
        <dbReference type="Google" id="ProtNLM"/>
    </source>
</evidence>
<accession>A0A9D2P6B8</accession>
<dbReference type="EMBL" id="DWWI01000176">
    <property type="protein sequence ID" value="HJC43670.1"/>
    <property type="molecule type" value="Genomic_DNA"/>
</dbReference>
<organism evidence="1 2">
    <name type="scientific">Candidatus Mediterraneibacter gallistercoris</name>
    <dbReference type="NCBI Taxonomy" id="2838671"/>
    <lineage>
        <taxon>Bacteria</taxon>
        <taxon>Bacillati</taxon>
        <taxon>Bacillota</taxon>
        <taxon>Clostridia</taxon>
        <taxon>Lachnospirales</taxon>
        <taxon>Lachnospiraceae</taxon>
        <taxon>Mediterraneibacter</taxon>
    </lineage>
</organism>
<comment type="caution">
    <text evidence="1">The sequence shown here is derived from an EMBL/GenBank/DDBJ whole genome shotgun (WGS) entry which is preliminary data.</text>
</comment>
<dbReference type="InterPro" id="IPR054648">
    <property type="entry name" value="TudS-rel"/>
</dbReference>
<dbReference type="Proteomes" id="UP000823895">
    <property type="component" value="Unassembled WGS sequence"/>
</dbReference>
<gene>
    <name evidence="1" type="ORF">H9756_08340</name>
</gene>
<name>A0A9D2P6B8_9FIRM</name>
<dbReference type="NCBIfam" id="NF045597">
    <property type="entry name" value="TudS_rel_CD3072"/>
    <property type="match status" value="1"/>
</dbReference>
<evidence type="ECO:0000313" key="2">
    <source>
        <dbReference type="Proteomes" id="UP000823895"/>
    </source>
</evidence>
<dbReference type="AlphaFoldDB" id="A0A9D2P6B8"/>
<reference evidence="1" key="2">
    <citation type="submission" date="2021-04" db="EMBL/GenBank/DDBJ databases">
        <authorList>
            <person name="Gilroy R."/>
        </authorList>
    </citation>
    <scope>NUCLEOTIDE SEQUENCE</scope>
    <source>
        <strain evidence="1">CHK165-2605</strain>
    </source>
</reference>
<reference evidence="1" key="1">
    <citation type="journal article" date="2021" name="PeerJ">
        <title>Extensive microbial diversity within the chicken gut microbiome revealed by metagenomics and culture.</title>
        <authorList>
            <person name="Gilroy R."/>
            <person name="Ravi A."/>
            <person name="Getino M."/>
            <person name="Pursley I."/>
            <person name="Horton D.L."/>
            <person name="Alikhan N.F."/>
            <person name="Baker D."/>
            <person name="Gharbi K."/>
            <person name="Hall N."/>
            <person name="Watson M."/>
            <person name="Adriaenssens E.M."/>
            <person name="Foster-Nyarko E."/>
            <person name="Jarju S."/>
            <person name="Secka A."/>
            <person name="Antonio M."/>
            <person name="Oren A."/>
            <person name="Chaudhuri R.R."/>
            <person name="La Ragione R."/>
            <person name="Hildebrand F."/>
            <person name="Pallen M.J."/>
        </authorList>
    </citation>
    <scope>NUCLEOTIDE SEQUENCE</scope>
    <source>
        <strain evidence="1">CHK165-2605</strain>
    </source>
</reference>
<proteinExistence type="predicted"/>
<sequence>MKKILFVSHCILNTSAKVVLYNQQEIDAEENLRKKFMRKAIDSDIQLIQLPCPEFTLYGARRWGHVSNQFDNVFFRTHCRNILTPIIQQLKEYLQNEDMFEVLGFVGVDGSPSCGVDYTCYADWYGSFDGRTGLDETLASCKLGKGPGILMRVLKEMLEDEGLSDKVRISSLYAPEPEKCIKMLESI</sequence>